<keyword evidence="3" id="KW-1185">Reference proteome</keyword>
<feature type="region of interest" description="Disordered" evidence="1">
    <location>
        <begin position="1201"/>
        <end position="1249"/>
    </location>
</feature>
<dbReference type="InterPro" id="IPR045538">
    <property type="entry name" value="CIS_TMP"/>
</dbReference>
<dbReference type="EMBL" id="JAQQXR010000012">
    <property type="protein sequence ID" value="MDC8760342.1"/>
    <property type="molecule type" value="Genomic_DNA"/>
</dbReference>
<dbReference type="Proteomes" id="UP001221208">
    <property type="component" value="Unassembled WGS sequence"/>
</dbReference>
<feature type="compositionally biased region" description="Basic and acidic residues" evidence="1">
    <location>
        <begin position="1286"/>
        <end position="1295"/>
    </location>
</feature>
<accession>A0ABT5K5R1</accession>
<protein>
    <submittedName>
        <fullName evidence="2">Contractile injection system tape measure protein</fullName>
    </submittedName>
</protein>
<feature type="region of interest" description="Disordered" evidence="1">
    <location>
        <begin position="1707"/>
        <end position="1769"/>
    </location>
</feature>
<feature type="compositionally biased region" description="Low complexity" evidence="1">
    <location>
        <begin position="1493"/>
        <end position="1507"/>
    </location>
</feature>
<reference evidence="2 3" key="1">
    <citation type="submission" date="2022-10" db="EMBL/GenBank/DDBJ databases">
        <title>Janthinobacterium sp. hw3 Genome sequencing.</title>
        <authorList>
            <person name="Park S."/>
        </authorList>
    </citation>
    <scope>NUCLEOTIDE SEQUENCE [LARGE SCALE GENOMIC DNA]</scope>
    <source>
        <strain evidence="3">hw3</strain>
    </source>
</reference>
<evidence type="ECO:0000256" key="1">
    <source>
        <dbReference type="SAM" id="MobiDB-lite"/>
    </source>
</evidence>
<feature type="compositionally biased region" description="Low complexity" evidence="1">
    <location>
        <begin position="1273"/>
        <end position="1283"/>
    </location>
</feature>
<name>A0ABT5K5R1_9BURK</name>
<evidence type="ECO:0000313" key="2">
    <source>
        <dbReference type="EMBL" id="MDC8760342.1"/>
    </source>
</evidence>
<proteinExistence type="predicted"/>
<gene>
    <name evidence="2" type="ORF">OIK44_22375</name>
</gene>
<sequence length="2210" mass="232455">MNPAHRIGALHLDLTFESDAPRLVAMAEDQLLALAREQVLPTLELALDEADDGRLRRIGRLDIDLGEIPAHLLDSELPRRLHELLRKALGEALRDSADDAQAGTAAPAGDGAQLERFLRTGRMAGARTAGDTRTHWSHPEGLLAHLLERPDGAVPAMLRRSAAQPGVLKRLAQQFAPQHLRQLLRLAADAGTADGWLALVDDIERALPPGEAARRQQLRLLWELVLAQILGGAPVSATAPLRAAAANAGIRQRHAGPQAAALWRAIDAGDTSRRRAPDTMSGATAPFDVPAERRPAALRAWLRAPGHVAAGQYSTGQLQELLDAFPGMPDETLDAIARHLPRTQDRQRFLGAALQRLLRNGASASERQREPGRAVAAGNALPSREERMAHALSTADASAIRADWDALMAGGAALLRAALVRHGARRDAWRRIADHFPRPMLDDIAALLASPRSMLAPAPAGSAPDAGTRARWLDAVLAGIEASADTGTDVEAKAASRSVGARRPIEQRIAAARARRSNHAQRFLAAVRNDLKQSRTADDGASAAPRDSAPTLAERLEHALSTADASSIYADWHALVRDHAGLLRATLLRHGAHRDAWQRIAERFPPSMLDDIAALRAGPPALPSPMQAGLAPDAGALPELELDMAAADASPGGGFLQRAIAARAAGSGNVQRFLEIVLDDLRQGRMIDLEDIAERACNADIAQFTQALLDGAPEHLPPQWPALLNARADLLADAMRRIGAQDDIWRRVEQRFPPALLAELTALLSPLAPSILQECEDEAAPSIPVRSLWLASVMHLSATAFDAPRYRAALHAASSAQTTQAPQFKADNPPRAHAAPDVPAAVAPGGLAAGAISDARPKRARPAHSAANGIAARVKRWRRAARHAPGKLLHTLLPGLAAHAGQRPLGATATTLTAPAAALGDNSSPVQRIRAALLAGDPGGLPAAMLADHSEAARTAIAHIGPRLDVWQNVAQRYPLAWLEELTVLLAPQAAVILRQGQESGGAGATAASAPQRQRWLASIMQLTARPFDIARYRSALHAPAALPHSVADDQRHARSHDLDVIDSRTRTAFIEQALLDAQASELTPALLAESGAATQDAIRRIGPRADVWRRVAQRFPPALLEALSNAIAPQAAAVLRALQATTGSGIDAPGRVLGGVPTPSGRQFWFLGIMYLAKQPFDATAYAAALRTATDRPALLDDAPAGARLPTAMPATPQPAPVSPVRIDVSSQTGAGTGGSRMAGQQKKDKPERLIDATKAGTTRQAPVGTIQAQAIATHAAPSASPSDIPRRPPEHALEPGAMEASTGTQAEALTRQPAANASARQTIPAAASSSMASQTLREQIASHLAAAGGHGRSLLDAAEAHAACSAAPDAYLRQVLDALATGCEVDLEALDARFAAPAPYADDQASGVPVLTAAAPPAPMPPRYDLDVAGFAAQHRPDTTADHLWPDTSQDVPDLDSTGQQLALPTAPQTGEHIEAHTAASPAEPRLHAMPPRTAANTAPNDNPAELPQALAGRRPPDHALEPGAIAAHLPAAPQMTPAAIARDARAEARQTNQTITPAAAPPGLPSQTLQDQIAARLAAAGGHERSLLDAAETHADNQANDIPVLAATAPPAPMPPRYDRDVAGFAAQHLPDTAADRLRPGTSQEVPDLDATGQQLALPTARETTPQTGTMGAHEAAPLPIVIDTEQLWRKIGEHIEAHIAASDAASPGEPQLHSMPPRTAATPAPSDNPADLPQALAGRRPPEHGLEPGTTAARLPAVQQTTSAAIARNARAEAGQTGQTMASAAVAPSMAGQSLRDQIAARLAAAGGRGKSLLDAAEAHAARSAAPDAYLRQVLDAVTMGRTVDLEALDARFAAPTPHADNLANDIPVLAATAPPAPMPPRRPIGGELGRALAGHPPAQRAALAPLLHDAGDDSAQLAPALQQSVVSLLAGSDLPALLRYARDVVGIAAQHLPGTTADRLGLDALHFNFAWFFVQRRAFAPADYAHALAAHLARQYDAAAAAQLHAALHGRLGIAQPPSLATPPPPATDKAVAAAEIEAETLYVGNAGQVLAGPYMPRLFSILGLTEAGRFKDSEAAERAVHLLQYVVSGQSDSPEYLLGLNKILCGVSASTPIVREIVPSDEEREAIDMMLCAMIEHWKKIGNTSPDGLRQAFLQRAGSLRLQDDAWRLTVEPGAFDMLLDTLPWSFSIIKHPWMERAVHVNWR</sequence>
<comment type="caution">
    <text evidence="2">The sequence shown here is derived from an EMBL/GenBank/DDBJ whole genome shotgun (WGS) entry which is preliminary data.</text>
</comment>
<feature type="compositionally biased region" description="Polar residues" evidence="1">
    <location>
        <begin position="1303"/>
        <end position="1333"/>
    </location>
</feature>
<dbReference type="RefSeq" id="WP_273674078.1">
    <property type="nucleotide sequence ID" value="NZ_JAQQXR010000012.1"/>
</dbReference>
<evidence type="ECO:0000313" key="3">
    <source>
        <dbReference type="Proteomes" id="UP001221208"/>
    </source>
</evidence>
<dbReference type="Pfam" id="PF19268">
    <property type="entry name" value="CIS_TMP"/>
    <property type="match status" value="2"/>
</dbReference>
<organism evidence="2 3">
    <name type="scientific">Janthinobacterium fluminis</name>
    <dbReference type="NCBI Taxonomy" id="2987524"/>
    <lineage>
        <taxon>Bacteria</taxon>
        <taxon>Pseudomonadati</taxon>
        <taxon>Pseudomonadota</taxon>
        <taxon>Betaproteobacteria</taxon>
        <taxon>Burkholderiales</taxon>
        <taxon>Oxalobacteraceae</taxon>
        <taxon>Janthinobacterium</taxon>
    </lineage>
</organism>
<feature type="region of interest" description="Disordered" evidence="1">
    <location>
        <begin position="1440"/>
        <end position="1464"/>
    </location>
</feature>
<feature type="compositionally biased region" description="Polar residues" evidence="1">
    <location>
        <begin position="1449"/>
        <end position="1464"/>
    </location>
</feature>
<feature type="region of interest" description="Disordered" evidence="1">
    <location>
        <begin position="1273"/>
        <end position="1333"/>
    </location>
</feature>
<feature type="region of interest" description="Disordered" evidence="1">
    <location>
        <begin position="1480"/>
        <end position="1523"/>
    </location>
</feature>